<feature type="transmembrane region" description="Helical" evidence="10">
    <location>
        <begin position="235"/>
        <end position="253"/>
    </location>
</feature>
<feature type="transmembrane region" description="Helical" evidence="10">
    <location>
        <begin position="55"/>
        <end position="74"/>
    </location>
</feature>
<dbReference type="OrthoDB" id="9809206at2"/>
<keyword evidence="3 10" id="KW-1003">Cell membrane</keyword>
<organism evidence="12 13">
    <name type="scientific">Flavisolibacter tropicus</name>
    <dbReference type="NCBI Taxonomy" id="1492898"/>
    <lineage>
        <taxon>Bacteria</taxon>
        <taxon>Pseudomonadati</taxon>
        <taxon>Bacteroidota</taxon>
        <taxon>Chitinophagia</taxon>
        <taxon>Chitinophagales</taxon>
        <taxon>Chitinophagaceae</taxon>
        <taxon>Flavisolibacter</taxon>
    </lineage>
</organism>
<comment type="subcellular location">
    <subcellularLocation>
        <location evidence="1 10">Cell membrane</location>
        <topology evidence="1 10">Multi-pass membrane protein</topology>
    </subcellularLocation>
</comment>
<feature type="transmembrane region" description="Helical" evidence="10">
    <location>
        <begin position="299"/>
        <end position="327"/>
    </location>
</feature>
<dbReference type="STRING" id="1492898.SY85_13940"/>
<feature type="domain" description="Cation/H+ exchanger transmembrane" evidence="11">
    <location>
        <begin position="14"/>
        <end position="407"/>
    </location>
</feature>
<dbReference type="GO" id="GO:0015385">
    <property type="term" value="F:sodium:proton antiporter activity"/>
    <property type="evidence" value="ECO:0007669"/>
    <property type="project" value="InterPro"/>
</dbReference>
<sequence>MQSVFIQYVYLILIILSLVMIANKLRLAYPIILVLGGLLLSFTARFSQIEIDPELVFFIFLPPLLYDAAWQVSWKEFWKWRRVITSFAFPIVILTSCVIAFVSYALIPGFTLALGFLLGGIISPPDAISATTIMRRVKVPRSIVSIVEGESLLNDASSLIVFRFALAAVITGQFYFQDAAISFFLVIVMGILIGLLVGAVFYGIHRWLPTTPSIEIVLSLATPYCMYYFAEHFHFSGVLAVVSGGLFLSNRRLRMLTYRSRIQGLNVWATIGFVLNGLVFLLIGLQLPTIVRQLGDISIIRAIGYGLIISLVLIVARLLCTFGASVFTRVMSHFITVADANPGWRGPVVIGWAGMRGVVSLAAALSIPLLINEGQPFPYRNLILFITFIVILVTLVFQGLTLPFVIRKVRLKDKFTTIPEREQEAIIQKKVAQTSIQYLETKHGKEQVANEHFQNLLGRMQLEFNFFQQSLNGSSPGNARQDFQRIYLELLEHQRLALNEMNHRAEFDEDLIRKYLSLIDLEELKLREKFKDGTASSE</sequence>
<dbReference type="Gene3D" id="6.10.140.1330">
    <property type="match status" value="1"/>
</dbReference>
<comment type="similarity">
    <text evidence="10">Belongs to the monovalent cation:proton antiporter 1 (CPA1) transporter (TC 2.A.36) family.</text>
</comment>
<evidence type="ECO:0000313" key="12">
    <source>
        <dbReference type="EMBL" id="ANE51442.1"/>
    </source>
</evidence>
<comment type="function">
    <text evidence="10">Na(+)/H(+) antiporter that extrudes sodium in exchange for external protons.</text>
</comment>
<evidence type="ECO:0000259" key="11">
    <source>
        <dbReference type="Pfam" id="PF00999"/>
    </source>
</evidence>
<protein>
    <submittedName>
        <fullName evidence="12">Sodium:hydrogen antiporter</fullName>
    </submittedName>
</protein>
<keyword evidence="5 10" id="KW-1133">Transmembrane helix</keyword>
<evidence type="ECO:0000256" key="10">
    <source>
        <dbReference type="RuleBase" id="RU366002"/>
    </source>
</evidence>
<evidence type="ECO:0000313" key="13">
    <source>
        <dbReference type="Proteomes" id="UP000077177"/>
    </source>
</evidence>
<dbReference type="GO" id="GO:0098719">
    <property type="term" value="P:sodium ion import across plasma membrane"/>
    <property type="evidence" value="ECO:0007669"/>
    <property type="project" value="TreeGrafter"/>
</dbReference>
<feature type="transmembrane region" description="Helical" evidence="10">
    <location>
        <begin position="156"/>
        <end position="176"/>
    </location>
</feature>
<feature type="transmembrane region" description="Helical" evidence="10">
    <location>
        <begin position="86"/>
        <end position="107"/>
    </location>
</feature>
<evidence type="ECO:0000256" key="4">
    <source>
        <dbReference type="ARBA" id="ARBA00022692"/>
    </source>
</evidence>
<dbReference type="InterPro" id="IPR018422">
    <property type="entry name" value="Cation/H_exchanger_CPA1"/>
</dbReference>
<dbReference type="NCBIfam" id="TIGR00831">
    <property type="entry name" value="a_cpa1"/>
    <property type="match status" value="1"/>
</dbReference>
<dbReference type="GO" id="GO:0051453">
    <property type="term" value="P:regulation of intracellular pH"/>
    <property type="evidence" value="ECO:0007669"/>
    <property type="project" value="TreeGrafter"/>
</dbReference>
<keyword evidence="13" id="KW-1185">Reference proteome</keyword>
<reference evidence="13" key="1">
    <citation type="submission" date="2015-01" db="EMBL/GenBank/DDBJ databases">
        <title>Flavisolibacter sp./LCS9/ whole genome sequencing.</title>
        <authorList>
            <person name="Kim M.K."/>
            <person name="Srinivasan S."/>
            <person name="Lee J.-J."/>
        </authorList>
    </citation>
    <scope>NUCLEOTIDE SEQUENCE [LARGE SCALE GENOMIC DNA]</scope>
    <source>
        <strain evidence="13">LCS9</strain>
    </source>
</reference>
<dbReference type="PATRIC" id="fig|1492898.3.peg.3009"/>
<dbReference type="PANTHER" id="PTHR10110:SF86">
    <property type="entry name" value="SODIUM_HYDROGEN EXCHANGER 7"/>
    <property type="match status" value="1"/>
</dbReference>
<feature type="transmembrane region" description="Helical" evidence="10">
    <location>
        <begin position="29"/>
        <end position="49"/>
    </location>
</feature>
<keyword evidence="6 10" id="KW-0915">Sodium</keyword>
<dbReference type="PANTHER" id="PTHR10110">
    <property type="entry name" value="SODIUM/HYDROGEN EXCHANGER"/>
    <property type="match status" value="1"/>
</dbReference>
<evidence type="ECO:0000256" key="1">
    <source>
        <dbReference type="ARBA" id="ARBA00004651"/>
    </source>
</evidence>
<keyword evidence="2 10" id="KW-0813">Transport</keyword>
<keyword evidence="8 10" id="KW-0472">Membrane</keyword>
<evidence type="ECO:0000256" key="3">
    <source>
        <dbReference type="ARBA" id="ARBA00022475"/>
    </source>
</evidence>
<evidence type="ECO:0000256" key="7">
    <source>
        <dbReference type="ARBA" id="ARBA00023065"/>
    </source>
</evidence>
<evidence type="ECO:0000256" key="6">
    <source>
        <dbReference type="ARBA" id="ARBA00023053"/>
    </source>
</evidence>
<keyword evidence="10" id="KW-0050">Antiport</keyword>
<evidence type="ECO:0000256" key="8">
    <source>
        <dbReference type="ARBA" id="ARBA00023136"/>
    </source>
</evidence>
<keyword evidence="7 10" id="KW-0406">Ion transport</keyword>
<feature type="transmembrane region" description="Helical" evidence="10">
    <location>
        <begin position="182"/>
        <end position="204"/>
    </location>
</feature>
<keyword evidence="9 10" id="KW-0739">Sodium transport</keyword>
<accession>A0A172TWT3</accession>
<dbReference type="InterPro" id="IPR006153">
    <property type="entry name" value="Cation/H_exchanger_TM"/>
</dbReference>
<feature type="transmembrane region" description="Helical" evidence="10">
    <location>
        <begin position="348"/>
        <end position="371"/>
    </location>
</feature>
<dbReference type="GO" id="GO:0015386">
    <property type="term" value="F:potassium:proton antiporter activity"/>
    <property type="evidence" value="ECO:0007669"/>
    <property type="project" value="TreeGrafter"/>
</dbReference>
<dbReference type="AlphaFoldDB" id="A0A172TWT3"/>
<name>A0A172TWT3_9BACT</name>
<evidence type="ECO:0000256" key="5">
    <source>
        <dbReference type="ARBA" id="ARBA00022989"/>
    </source>
</evidence>
<dbReference type="EMBL" id="CP011390">
    <property type="protein sequence ID" value="ANE51442.1"/>
    <property type="molecule type" value="Genomic_DNA"/>
</dbReference>
<dbReference type="Pfam" id="PF00999">
    <property type="entry name" value="Na_H_Exchanger"/>
    <property type="match status" value="1"/>
</dbReference>
<feature type="transmembrane region" description="Helical" evidence="10">
    <location>
        <begin position="383"/>
        <end position="406"/>
    </location>
</feature>
<dbReference type="KEGG" id="fla:SY85_13940"/>
<dbReference type="GO" id="GO:0005886">
    <property type="term" value="C:plasma membrane"/>
    <property type="evidence" value="ECO:0007669"/>
    <property type="project" value="UniProtKB-SubCell"/>
</dbReference>
<dbReference type="Proteomes" id="UP000077177">
    <property type="component" value="Chromosome"/>
</dbReference>
<dbReference type="InterPro" id="IPR004705">
    <property type="entry name" value="Cation/H_exchanger_CPA1_bac"/>
</dbReference>
<evidence type="ECO:0000256" key="2">
    <source>
        <dbReference type="ARBA" id="ARBA00022448"/>
    </source>
</evidence>
<feature type="transmembrane region" description="Helical" evidence="10">
    <location>
        <begin position="6"/>
        <end position="22"/>
    </location>
</feature>
<keyword evidence="4 10" id="KW-0812">Transmembrane</keyword>
<gene>
    <name evidence="12" type="ORF">SY85_13940</name>
</gene>
<reference evidence="12 13" key="2">
    <citation type="journal article" date="2016" name="Int. J. Syst. Evol. Microbiol.">
        <title>Flavisolibacter tropicus sp. nov., isolated from tropical soil.</title>
        <authorList>
            <person name="Lee J.J."/>
            <person name="Kang M.S."/>
            <person name="Kim G.S."/>
            <person name="Lee C.S."/>
            <person name="Lim S."/>
            <person name="Lee J."/>
            <person name="Roh S.H."/>
            <person name="Kang H."/>
            <person name="Ha J.M."/>
            <person name="Bae S."/>
            <person name="Jung H.Y."/>
            <person name="Kim M.K."/>
        </authorList>
    </citation>
    <scope>NUCLEOTIDE SEQUENCE [LARGE SCALE GENOMIC DNA]</scope>
    <source>
        <strain evidence="12 13">LCS9</strain>
    </source>
</reference>
<evidence type="ECO:0000256" key="9">
    <source>
        <dbReference type="ARBA" id="ARBA00023201"/>
    </source>
</evidence>
<dbReference type="RefSeq" id="WP_066405475.1">
    <property type="nucleotide sequence ID" value="NZ_CP011390.1"/>
</dbReference>
<proteinExistence type="inferred from homology"/>
<feature type="transmembrane region" description="Helical" evidence="10">
    <location>
        <begin position="265"/>
        <end position="287"/>
    </location>
</feature>